<evidence type="ECO:0000256" key="9">
    <source>
        <dbReference type="RuleBase" id="RU003357"/>
    </source>
</evidence>
<evidence type="ECO:0000259" key="11">
    <source>
        <dbReference type="Pfam" id="PF07715"/>
    </source>
</evidence>
<keyword evidence="13" id="KW-1185">Reference proteome</keyword>
<sequence>MTFPCSSAETLVISFIGLESQEVKIQPIVKVVLHSNSEQLEEVVVTAMGIKRSEKALGYSATSVGGEKISESRTSDVMSALAGKIAGVQISATSSDPGASNSVIIRGVSSLSGTNQPLYVIDGVPLNNDTENSSDELNAGFDFGNGANAVNPDDVENMTILKGAAATALYGSRAANGVVMITTKTGKKNKGLGIEYNGGLQWSNILRVPEMQNEFGMGWSGTHTMLENGSWGPRFDGSMQLYGNVYQNSQKMKPYLPVKNNMRDFFDTGFRYSNSLSFNGATDKSTYFVSFSQISDNGMIPTDADSYDKYTFSARGSHKIGNLTFSSSLNYAYQENKFATTGQGLSMINSLWQTPRDIDVRWMENQDDPFNTPGYYYTPYGVTNPYYVLNHNLNSYNSERFYGKFQLDYDFLKYFKFTYRMGLDSTTGQNEFGTENLYALYYDGTPNGVGQGSSSPFSGETGEYRIRTSRRREINQDLLLTFTMPVNDFHINALVGFNGNERRYSYQQSTVTNLTIPTWYNLSNSPDTPNVTQYSEMRRLMGVFGQFEGSWKDMVYLTVTARNDWSSTLPKENRSFFYPGVTGSFIFSELFDDELKDIITFGKVRASWGKTGNDADVYMINPVYAASANSIAFGSLTFPLNGVNAYSVGNILGSNTLSPEMTTEYEFGLNMAFLHNRISFDLAYYNRNSDKQIMSLSMDPATGYTAQNINLGKIRNHGIELLFNVTPIETRDFTWDVTLNFTKNWSKVISLPEELGGETVIQGLNGGTSMYAIVGQPVGVFKAEAAKYDPEGHIIVNSSTGMPVAADEFQIYGDMNNRYQMGVSTRLSYKGVSLSADFDIRQGGIMYSRTKDNIYFTGNAIQTAYNDRNTFIIPNSVNEIVNADGTVSYVENTTPITSSNICNYYYDSTGGIGGDLQLVSKSFVKLRSIVLSWDLPKKWLAKTPLQGVRISAYGNNLFLWTPSSNTFIDPETTSFGNDLSGNYGEFSSNPSSRNFGINLNVKF</sequence>
<comment type="subcellular location">
    <subcellularLocation>
        <location evidence="1 8">Cell outer membrane</location>
        <topology evidence="1 8">Multi-pass membrane protein</topology>
    </subcellularLocation>
</comment>
<protein>
    <submittedName>
        <fullName evidence="12">SusC/RagA family TonB-linked outer membrane protein</fullName>
    </submittedName>
</protein>
<evidence type="ECO:0000256" key="5">
    <source>
        <dbReference type="ARBA" id="ARBA00023077"/>
    </source>
</evidence>
<dbReference type="InterPro" id="IPR000531">
    <property type="entry name" value="Beta-barrel_TonB"/>
</dbReference>
<reference evidence="12 13" key="1">
    <citation type="submission" date="2020-08" db="EMBL/GenBank/DDBJ databases">
        <title>A Genomic Blueprint of the Chicken Gut Microbiome.</title>
        <authorList>
            <person name="Gilroy R."/>
            <person name="Ravi A."/>
            <person name="Getino M."/>
            <person name="Pursley I."/>
            <person name="Horton D.L."/>
            <person name="Alikhan N.-F."/>
            <person name="Baker D."/>
            <person name="Gharbi K."/>
            <person name="Hall N."/>
            <person name="Watson M."/>
            <person name="Adriaenssens E.M."/>
            <person name="Foster-Nyarko E."/>
            <person name="Jarju S."/>
            <person name="Secka A."/>
            <person name="Antonio M."/>
            <person name="Oren A."/>
            <person name="Chaudhuri R."/>
            <person name="La Ragione R.M."/>
            <person name="Hildebrand F."/>
            <person name="Pallen M.J."/>
        </authorList>
    </citation>
    <scope>NUCLEOTIDE SEQUENCE [LARGE SCALE GENOMIC DNA]</scope>
    <source>
        <strain evidence="12 13">Sa1YUN3</strain>
    </source>
</reference>
<accession>A0ABR8VAK3</accession>
<keyword evidence="2 8" id="KW-0813">Transport</keyword>
<dbReference type="PROSITE" id="PS52016">
    <property type="entry name" value="TONB_DEPENDENT_REC_3"/>
    <property type="match status" value="1"/>
</dbReference>
<evidence type="ECO:0000259" key="10">
    <source>
        <dbReference type="Pfam" id="PF00593"/>
    </source>
</evidence>
<dbReference type="NCBIfam" id="TIGR04057">
    <property type="entry name" value="SusC_RagA_signa"/>
    <property type="match status" value="1"/>
</dbReference>
<dbReference type="Pfam" id="PF00593">
    <property type="entry name" value="TonB_dep_Rec_b-barrel"/>
    <property type="match status" value="1"/>
</dbReference>
<dbReference type="Gene3D" id="2.170.130.10">
    <property type="entry name" value="TonB-dependent receptor, plug domain"/>
    <property type="match status" value="1"/>
</dbReference>
<name>A0ABR8VAK3_9BACT</name>
<feature type="domain" description="TonB-dependent receptor-like beta-barrel" evidence="10">
    <location>
        <begin position="362"/>
        <end position="742"/>
    </location>
</feature>
<evidence type="ECO:0000256" key="3">
    <source>
        <dbReference type="ARBA" id="ARBA00022452"/>
    </source>
</evidence>
<dbReference type="InterPro" id="IPR037066">
    <property type="entry name" value="Plug_dom_sf"/>
</dbReference>
<dbReference type="NCBIfam" id="TIGR04056">
    <property type="entry name" value="OMP_RagA_SusC"/>
    <property type="match status" value="1"/>
</dbReference>
<dbReference type="EMBL" id="JACSPQ010000002">
    <property type="protein sequence ID" value="MBD8001787.1"/>
    <property type="molecule type" value="Genomic_DNA"/>
</dbReference>
<dbReference type="Gene3D" id="2.40.170.20">
    <property type="entry name" value="TonB-dependent receptor, beta-barrel domain"/>
    <property type="match status" value="1"/>
</dbReference>
<evidence type="ECO:0000256" key="2">
    <source>
        <dbReference type="ARBA" id="ARBA00022448"/>
    </source>
</evidence>
<dbReference type="InterPro" id="IPR039426">
    <property type="entry name" value="TonB-dep_rcpt-like"/>
</dbReference>
<dbReference type="InterPro" id="IPR023997">
    <property type="entry name" value="TonB-dep_OMP_SusC/RagA_CS"/>
</dbReference>
<gene>
    <name evidence="12" type="ORF">H9626_06070</name>
</gene>
<dbReference type="InterPro" id="IPR023996">
    <property type="entry name" value="TonB-dep_OMP_SusC/RagA"/>
</dbReference>
<evidence type="ECO:0000313" key="13">
    <source>
        <dbReference type="Proteomes" id="UP000616346"/>
    </source>
</evidence>
<dbReference type="InterPro" id="IPR036942">
    <property type="entry name" value="Beta-barrel_TonB_sf"/>
</dbReference>
<dbReference type="Pfam" id="PF07715">
    <property type="entry name" value="Plug"/>
    <property type="match status" value="1"/>
</dbReference>
<keyword evidence="6 8" id="KW-0472">Membrane</keyword>
<dbReference type="InterPro" id="IPR012910">
    <property type="entry name" value="Plug_dom"/>
</dbReference>
<evidence type="ECO:0000313" key="12">
    <source>
        <dbReference type="EMBL" id="MBD8001787.1"/>
    </source>
</evidence>
<evidence type="ECO:0000256" key="7">
    <source>
        <dbReference type="ARBA" id="ARBA00023237"/>
    </source>
</evidence>
<evidence type="ECO:0000256" key="8">
    <source>
        <dbReference type="PROSITE-ProRule" id="PRU01360"/>
    </source>
</evidence>
<feature type="domain" description="TonB-dependent receptor plug" evidence="11">
    <location>
        <begin position="57"/>
        <end position="178"/>
    </location>
</feature>
<evidence type="ECO:0000256" key="6">
    <source>
        <dbReference type="ARBA" id="ARBA00023136"/>
    </source>
</evidence>
<organism evidence="12 13">
    <name type="scientific">Phocaeicola faecium</name>
    <dbReference type="NCBI Taxonomy" id="2762213"/>
    <lineage>
        <taxon>Bacteria</taxon>
        <taxon>Pseudomonadati</taxon>
        <taxon>Bacteroidota</taxon>
        <taxon>Bacteroidia</taxon>
        <taxon>Bacteroidales</taxon>
        <taxon>Bacteroidaceae</taxon>
        <taxon>Phocaeicola</taxon>
    </lineage>
</organism>
<evidence type="ECO:0000256" key="4">
    <source>
        <dbReference type="ARBA" id="ARBA00022692"/>
    </source>
</evidence>
<dbReference type="Proteomes" id="UP000616346">
    <property type="component" value="Unassembled WGS sequence"/>
</dbReference>
<evidence type="ECO:0000256" key="1">
    <source>
        <dbReference type="ARBA" id="ARBA00004571"/>
    </source>
</evidence>
<dbReference type="SUPFAM" id="SSF56935">
    <property type="entry name" value="Porins"/>
    <property type="match status" value="1"/>
</dbReference>
<comment type="caution">
    <text evidence="12">The sequence shown here is derived from an EMBL/GenBank/DDBJ whole genome shotgun (WGS) entry which is preliminary data.</text>
</comment>
<proteinExistence type="inferred from homology"/>
<comment type="similarity">
    <text evidence="8 9">Belongs to the TonB-dependent receptor family.</text>
</comment>
<keyword evidence="7 8" id="KW-0998">Cell outer membrane</keyword>
<keyword evidence="5 9" id="KW-0798">TonB box</keyword>
<keyword evidence="3 8" id="KW-1134">Transmembrane beta strand</keyword>
<keyword evidence="4 8" id="KW-0812">Transmembrane</keyword>